<dbReference type="AlphaFoldDB" id="A0A1E5L191"/>
<feature type="domain" description="YceM-like C-terminal" evidence="2">
    <location>
        <begin position="130"/>
        <end position="239"/>
    </location>
</feature>
<dbReference type="Pfam" id="PF21378">
    <property type="entry name" value="YceM-like_C"/>
    <property type="match status" value="1"/>
</dbReference>
<dbReference type="RefSeq" id="WP_069697203.1">
    <property type="nucleotide sequence ID" value="NZ_JAGGMA010000009.1"/>
</dbReference>
<proteinExistence type="predicted"/>
<dbReference type="EMBL" id="MIEK01000002">
    <property type="protein sequence ID" value="OEH83853.1"/>
    <property type="molecule type" value="Genomic_DNA"/>
</dbReference>
<keyword evidence="4" id="KW-1185">Reference proteome</keyword>
<dbReference type="PANTHER" id="PTHR43708">
    <property type="entry name" value="CONSERVED EXPRESSED OXIDOREDUCTASE (EUROFUNG)"/>
    <property type="match status" value="1"/>
</dbReference>
<dbReference type="Gene3D" id="3.40.50.720">
    <property type="entry name" value="NAD(P)-binding Rossmann-like Domain"/>
    <property type="match status" value="1"/>
</dbReference>
<comment type="caution">
    <text evidence="3">The sequence shown here is derived from an EMBL/GenBank/DDBJ whole genome shotgun (WGS) entry which is preliminary data.</text>
</comment>
<gene>
    <name evidence="3" type="ORF">BCR26_07585</name>
</gene>
<dbReference type="Proteomes" id="UP000095256">
    <property type="component" value="Unassembled WGS sequence"/>
</dbReference>
<dbReference type="OrthoDB" id="9815825at2"/>
<dbReference type="InterPro" id="IPR048477">
    <property type="entry name" value="YceM-like_C"/>
</dbReference>
<protein>
    <submittedName>
        <fullName evidence="3">Oxidoreductase</fullName>
    </submittedName>
</protein>
<dbReference type="SUPFAM" id="SSF51735">
    <property type="entry name" value="NAD(P)-binding Rossmann-fold domains"/>
    <property type="match status" value="1"/>
</dbReference>
<dbReference type="PANTHER" id="PTHR43708:SF4">
    <property type="entry name" value="OXIDOREDUCTASE YCEM-RELATED"/>
    <property type="match status" value="1"/>
</dbReference>
<dbReference type="STRING" id="762845.BCR26_07585"/>
<dbReference type="Gene3D" id="3.30.360.10">
    <property type="entry name" value="Dihydrodipicolinate Reductase, domain 2"/>
    <property type="match status" value="1"/>
</dbReference>
<feature type="domain" description="Gfo/Idh/MocA-like oxidoreductase N-terminal" evidence="1">
    <location>
        <begin position="1"/>
        <end position="120"/>
    </location>
</feature>
<organism evidence="3 4">
    <name type="scientific">Enterococcus rivorum</name>
    <dbReference type="NCBI Taxonomy" id="762845"/>
    <lineage>
        <taxon>Bacteria</taxon>
        <taxon>Bacillati</taxon>
        <taxon>Bacillota</taxon>
        <taxon>Bacilli</taxon>
        <taxon>Lactobacillales</taxon>
        <taxon>Enterococcaceae</taxon>
        <taxon>Enterococcus</taxon>
    </lineage>
</organism>
<reference evidence="3 4" key="1">
    <citation type="submission" date="2016-09" db="EMBL/GenBank/DDBJ databases">
        <authorList>
            <person name="Capua I."/>
            <person name="De Benedictis P."/>
            <person name="Joannis T."/>
            <person name="Lombin L.H."/>
            <person name="Cattoli G."/>
        </authorList>
    </citation>
    <scope>NUCLEOTIDE SEQUENCE [LARGE SCALE GENOMIC DNA]</scope>
    <source>
        <strain evidence="3 4">LMG 25899</strain>
    </source>
</reference>
<evidence type="ECO:0000313" key="3">
    <source>
        <dbReference type="EMBL" id="OEH83853.1"/>
    </source>
</evidence>
<dbReference type="InterPro" id="IPR036291">
    <property type="entry name" value="NAD(P)-bd_dom_sf"/>
</dbReference>
<name>A0A1E5L191_9ENTE</name>
<dbReference type="Pfam" id="PF01408">
    <property type="entry name" value="GFO_IDH_MocA"/>
    <property type="match status" value="1"/>
</dbReference>
<sequence>MKIGIIGLGNIAQKAYLPSYAALRNKVTFVLASRNETVRKEIAEKYGFETGVETIEELIQEGIEACFVHVATKVHAITVEKLINAGIHVFIDKPLSENPAEVKALQHLAHDRKLLLMIGFNRRFAPRVEELKQVEKKNVLILQKNRVMSQNSVPFAIYDLFLHVVDTAVYLLDDDIFDSQSKIIEEKGFLKRALLQLETKSTTVICSMNLFSGANTETFQVMSEEATYVLENLTDLTIKTGRGTEIKTFDDWTGTLEKRGFQQMVTKFIHAVETGNQQLLRQEKTLLSHELCGKMLLQHERHIL</sequence>
<accession>A0A1E5L191</accession>
<dbReference type="InterPro" id="IPR000683">
    <property type="entry name" value="Gfo/Idh/MocA-like_OxRdtase_N"/>
</dbReference>
<dbReference type="InterPro" id="IPR051317">
    <property type="entry name" value="Gfo/Idh/MocA_oxidoreduct"/>
</dbReference>
<evidence type="ECO:0000313" key="4">
    <source>
        <dbReference type="Proteomes" id="UP000095256"/>
    </source>
</evidence>
<dbReference type="GO" id="GO:0000166">
    <property type="term" value="F:nucleotide binding"/>
    <property type="evidence" value="ECO:0007669"/>
    <property type="project" value="InterPro"/>
</dbReference>
<evidence type="ECO:0000259" key="1">
    <source>
        <dbReference type="Pfam" id="PF01408"/>
    </source>
</evidence>
<dbReference type="SUPFAM" id="SSF55347">
    <property type="entry name" value="Glyceraldehyde-3-phosphate dehydrogenase-like, C-terminal domain"/>
    <property type="match status" value="1"/>
</dbReference>
<evidence type="ECO:0000259" key="2">
    <source>
        <dbReference type="Pfam" id="PF21378"/>
    </source>
</evidence>